<dbReference type="GO" id="GO:0005788">
    <property type="term" value="C:endoplasmic reticulum lumen"/>
    <property type="evidence" value="ECO:0007669"/>
    <property type="project" value="TreeGrafter"/>
</dbReference>
<feature type="domain" description="Thioredoxin" evidence="13">
    <location>
        <begin position="10"/>
        <end position="132"/>
    </location>
</feature>
<feature type="region of interest" description="Disordered" evidence="11">
    <location>
        <begin position="397"/>
        <end position="436"/>
    </location>
</feature>
<evidence type="ECO:0000256" key="1">
    <source>
        <dbReference type="ARBA" id="ARBA00001182"/>
    </source>
</evidence>
<evidence type="ECO:0000256" key="3">
    <source>
        <dbReference type="ARBA" id="ARBA00012723"/>
    </source>
</evidence>
<keyword evidence="4 12" id="KW-0732">Signal</keyword>
<dbReference type="InterPro" id="IPR013766">
    <property type="entry name" value="Thioredoxin_domain"/>
</dbReference>
<keyword evidence="6" id="KW-0256">Endoplasmic reticulum</keyword>
<feature type="chain" id="PRO_5015689455" description="protein disulfide-isomerase" evidence="12">
    <location>
        <begin position="21"/>
        <end position="436"/>
    </location>
</feature>
<dbReference type="GO" id="GO:0015035">
    <property type="term" value="F:protein-disulfide reductase activity"/>
    <property type="evidence" value="ECO:0007669"/>
    <property type="project" value="TreeGrafter"/>
</dbReference>
<evidence type="ECO:0000256" key="9">
    <source>
        <dbReference type="ARBA" id="ARBA00023284"/>
    </source>
</evidence>
<dbReference type="PRINTS" id="PR00421">
    <property type="entry name" value="THIOREDOXIN"/>
</dbReference>
<evidence type="ECO:0000256" key="2">
    <source>
        <dbReference type="ARBA" id="ARBA00006347"/>
    </source>
</evidence>
<name>A0A2S2PSK5_SCHGA</name>
<evidence type="ECO:0000256" key="5">
    <source>
        <dbReference type="ARBA" id="ARBA00022737"/>
    </source>
</evidence>
<dbReference type="SUPFAM" id="SSF52833">
    <property type="entry name" value="Thioredoxin-like"/>
    <property type="match status" value="3"/>
</dbReference>
<evidence type="ECO:0000256" key="11">
    <source>
        <dbReference type="SAM" id="MobiDB-lite"/>
    </source>
</evidence>
<gene>
    <name evidence="14" type="primary">PDIA6_1</name>
    <name evidence="14" type="ORF">g.19593</name>
</gene>
<comment type="catalytic activity">
    <reaction evidence="1">
        <text>Catalyzes the rearrangement of -S-S- bonds in proteins.</text>
        <dbReference type="EC" id="5.3.4.1"/>
    </reaction>
</comment>
<dbReference type="EMBL" id="GGMR01019831">
    <property type="protein sequence ID" value="MBY32450.1"/>
    <property type="molecule type" value="Transcribed_RNA"/>
</dbReference>
<dbReference type="PROSITE" id="PS51352">
    <property type="entry name" value="THIOREDOXIN_2"/>
    <property type="match status" value="2"/>
</dbReference>
<dbReference type="InterPro" id="IPR017937">
    <property type="entry name" value="Thioredoxin_CS"/>
</dbReference>
<dbReference type="GO" id="GO:0003756">
    <property type="term" value="F:protein disulfide isomerase activity"/>
    <property type="evidence" value="ECO:0007669"/>
    <property type="project" value="UniProtKB-EC"/>
</dbReference>
<evidence type="ECO:0000256" key="12">
    <source>
        <dbReference type="SAM" id="SignalP"/>
    </source>
</evidence>
<evidence type="ECO:0000256" key="10">
    <source>
        <dbReference type="RuleBase" id="RU004208"/>
    </source>
</evidence>
<dbReference type="InterPro" id="IPR005788">
    <property type="entry name" value="PDI_thioredoxin-like_dom"/>
</dbReference>
<dbReference type="NCBIfam" id="TIGR01126">
    <property type="entry name" value="pdi_dom"/>
    <property type="match status" value="1"/>
</dbReference>
<dbReference type="CDD" id="cd02983">
    <property type="entry name" value="P5_C"/>
    <property type="match status" value="1"/>
</dbReference>
<evidence type="ECO:0000256" key="7">
    <source>
        <dbReference type="ARBA" id="ARBA00023157"/>
    </source>
</evidence>
<accession>A0A2S2PSK5</accession>
<comment type="similarity">
    <text evidence="2 10">Belongs to the protein disulfide isomerase family.</text>
</comment>
<evidence type="ECO:0000313" key="14">
    <source>
        <dbReference type="EMBL" id="MBY32450.1"/>
    </source>
</evidence>
<dbReference type="FunFam" id="3.40.30.10:FF:000032">
    <property type="entry name" value="Protein disulfide-isomerase A6 homolog"/>
    <property type="match status" value="1"/>
</dbReference>
<evidence type="ECO:0000256" key="8">
    <source>
        <dbReference type="ARBA" id="ARBA00023235"/>
    </source>
</evidence>
<keyword evidence="8 14" id="KW-0413">Isomerase</keyword>
<feature type="domain" description="Thioredoxin" evidence="13">
    <location>
        <begin position="135"/>
        <end position="267"/>
    </location>
</feature>
<dbReference type="FunFam" id="3.40.30.10:FF:000107">
    <property type="entry name" value="Protein disulfide-isomerase 5-2"/>
    <property type="match status" value="1"/>
</dbReference>
<dbReference type="Pfam" id="PF00085">
    <property type="entry name" value="Thioredoxin"/>
    <property type="match status" value="2"/>
</dbReference>
<dbReference type="InterPro" id="IPR036249">
    <property type="entry name" value="Thioredoxin-like_sf"/>
</dbReference>
<protein>
    <recommendedName>
        <fullName evidence="3">protein disulfide-isomerase</fullName>
        <ecNumber evidence="3">5.3.4.1</ecNumber>
    </recommendedName>
</protein>
<keyword evidence="9" id="KW-0676">Redox-active center</keyword>
<dbReference type="AlphaFoldDB" id="A0A2S2PSK5"/>
<proteinExistence type="inferred from homology"/>
<evidence type="ECO:0000256" key="4">
    <source>
        <dbReference type="ARBA" id="ARBA00022729"/>
    </source>
</evidence>
<feature type="signal peptide" evidence="12">
    <location>
        <begin position="1"/>
        <end position="20"/>
    </location>
</feature>
<feature type="compositionally biased region" description="Acidic residues" evidence="11">
    <location>
        <begin position="417"/>
        <end position="429"/>
    </location>
</feature>
<keyword evidence="7" id="KW-1015">Disulfide bond</keyword>
<evidence type="ECO:0000259" key="13">
    <source>
        <dbReference type="PROSITE" id="PS51352"/>
    </source>
</evidence>
<keyword evidence="5" id="KW-0677">Repeat</keyword>
<dbReference type="PANTHER" id="PTHR45815:SF3">
    <property type="entry name" value="PROTEIN DISULFIDE-ISOMERASE A6"/>
    <property type="match status" value="1"/>
</dbReference>
<dbReference type="PANTHER" id="PTHR45815">
    <property type="entry name" value="PROTEIN DISULFIDE-ISOMERASE A6"/>
    <property type="match status" value="1"/>
</dbReference>
<dbReference type="Gene3D" id="3.40.30.10">
    <property type="entry name" value="Glutaredoxin"/>
    <property type="match status" value="3"/>
</dbReference>
<dbReference type="EC" id="5.3.4.1" evidence="3"/>
<sequence length="436" mass="47775">MLWFFFSGALLVAFANSAVAIYPSNSDVIELTDDNFNQVLQSVEIWVVEFYAPWCGHCQRLVPEYTKAAKALKGIVKVAAIDADKYPSFAGRYGVQGFPTVKIFVDKNKPQDFTGDRTAIGITDEVIKAIKNAISANLQGVPYGSSKSSKKSSSGDDVVELTDSNFDKLVLNSDDIWLVEFFAPWCGHCKNLAPHWAAAASELKGKVKLGALDATVHSSKAQEFNIRGYPTIKFFPSGTSSSSGAEEYTGGRTSSDIVSWAMQKHQENVPPPDIIEIVNEDTFKAGCSEHALCVVSVLPHILDCQASCRNEYLNTLRSLGDKFKQKLWGWLWAEAGKQPELESTLEIGGFGYPALAVLNVKKMKYSILRGSFSEDGIKEFLRDLSYGRGTTAPVKGAALPEIQATEPWDGKDGELPTADDIDLSDVDLDEFPKEEL</sequence>
<reference evidence="14" key="1">
    <citation type="submission" date="2018-04" db="EMBL/GenBank/DDBJ databases">
        <title>Transcriptome of Schizaphis graminum biotype I.</title>
        <authorList>
            <person name="Scully E.D."/>
            <person name="Geib S.M."/>
            <person name="Palmer N.A."/>
            <person name="Koch K."/>
            <person name="Bradshaw J."/>
            <person name="Heng-Moss T."/>
            <person name="Sarath G."/>
        </authorList>
    </citation>
    <scope>NUCLEOTIDE SEQUENCE</scope>
</reference>
<organism evidence="14">
    <name type="scientific">Schizaphis graminum</name>
    <name type="common">Green bug aphid</name>
    <dbReference type="NCBI Taxonomy" id="13262"/>
    <lineage>
        <taxon>Eukaryota</taxon>
        <taxon>Metazoa</taxon>
        <taxon>Ecdysozoa</taxon>
        <taxon>Arthropoda</taxon>
        <taxon>Hexapoda</taxon>
        <taxon>Insecta</taxon>
        <taxon>Pterygota</taxon>
        <taxon>Neoptera</taxon>
        <taxon>Paraneoptera</taxon>
        <taxon>Hemiptera</taxon>
        <taxon>Sternorrhyncha</taxon>
        <taxon>Aphidomorpha</taxon>
        <taxon>Aphidoidea</taxon>
        <taxon>Aphididae</taxon>
        <taxon>Aphidini</taxon>
        <taxon>Schizaphis</taxon>
    </lineage>
</organism>
<evidence type="ECO:0000256" key="6">
    <source>
        <dbReference type="ARBA" id="ARBA00022824"/>
    </source>
</evidence>
<dbReference type="CDD" id="cd03001">
    <property type="entry name" value="PDI_a_P5"/>
    <property type="match status" value="2"/>
</dbReference>
<dbReference type="PROSITE" id="PS00194">
    <property type="entry name" value="THIOREDOXIN_1"/>
    <property type="match status" value="2"/>
</dbReference>
<dbReference type="GO" id="GO:0034976">
    <property type="term" value="P:response to endoplasmic reticulum stress"/>
    <property type="evidence" value="ECO:0007669"/>
    <property type="project" value="TreeGrafter"/>
</dbReference>